<comment type="similarity">
    <text evidence="4">Belongs to the SUA5 family.</text>
</comment>
<dbReference type="EMBL" id="QBIY01013112">
    <property type="protein sequence ID" value="RXN11665.1"/>
    <property type="molecule type" value="Genomic_DNA"/>
</dbReference>
<dbReference type="PANTHER" id="PTHR17490:SF10">
    <property type="entry name" value="THREONYLCARBAMOYL-AMP SYNTHASE"/>
    <property type="match status" value="1"/>
</dbReference>
<evidence type="ECO:0000256" key="2">
    <source>
        <dbReference type="ARBA" id="ARBA00004202"/>
    </source>
</evidence>
<comment type="function">
    <text evidence="14">Cytoplasmic and mitochondrial threonylcarbamoyl-AMP synthase required for the formation of a threonylcarbamoyl group on adenosine at position 37 (t(6)A37) in tRNAs that read codons beginning with adenine. Catalyzes the conversion of L-threonine, HCO(3)(-)/CO(2) and ATP to give threonylcarbamoyl-AMP (TC-AMP) as the acyladenylate intermediate, with the release of diphosphate. Participates in t(6)A37 formation in cytoplasmic and mitochondrial tRNAs. May regulate the activity of some transporters.</text>
</comment>
<evidence type="ECO:0000256" key="9">
    <source>
        <dbReference type="ARBA" id="ARBA00022679"/>
    </source>
</evidence>
<evidence type="ECO:0000256" key="15">
    <source>
        <dbReference type="ARBA" id="ARBA00063146"/>
    </source>
</evidence>
<keyword evidence="12" id="KW-0472">Membrane</keyword>
<keyword evidence="11" id="KW-0496">Mitochondrion</keyword>
<dbReference type="InterPro" id="IPR050156">
    <property type="entry name" value="TC-AMP_synthase_SUA5"/>
</dbReference>
<dbReference type="AlphaFoldDB" id="A0A498M1X5"/>
<dbReference type="FunFam" id="3.90.870.10:FF:000007">
    <property type="entry name" value="YrdC N6-threonylcarbamoyltransferase domain containing"/>
    <property type="match status" value="1"/>
</dbReference>
<evidence type="ECO:0000256" key="4">
    <source>
        <dbReference type="ARBA" id="ARBA00007663"/>
    </source>
</evidence>
<proteinExistence type="inferred from homology"/>
<comment type="catalytic activity">
    <reaction evidence="13">
        <text>L-threonine + hydrogencarbonate + ATP = L-threonylcarbamoyladenylate + diphosphate + H2O</text>
        <dbReference type="Rhea" id="RHEA:36407"/>
        <dbReference type="ChEBI" id="CHEBI:15377"/>
        <dbReference type="ChEBI" id="CHEBI:17544"/>
        <dbReference type="ChEBI" id="CHEBI:30616"/>
        <dbReference type="ChEBI" id="CHEBI:33019"/>
        <dbReference type="ChEBI" id="CHEBI:57926"/>
        <dbReference type="ChEBI" id="CHEBI:73682"/>
        <dbReference type="EC" id="2.7.7.87"/>
    </reaction>
</comment>
<gene>
    <name evidence="18" type="ORF">ROHU_010472</name>
</gene>
<comment type="subunit">
    <text evidence="15">Interacts with RSC1A1.</text>
</comment>
<dbReference type="Gene3D" id="3.90.870.10">
    <property type="entry name" value="DHBP synthase"/>
    <property type="match status" value="1"/>
</dbReference>
<dbReference type="STRING" id="84645.A0A498M1X5"/>
<evidence type="ECO:0000256" key="7">
    <source>
        <dbReference type="ARBA" id="ARBA00022475"/>
    </source>
</evidence>
<comment type="caution">
    <text evidence="18">The sequence shown here is derived from an EMBL/GenBank/DDBJ whole genome shotgun (WGS) entry which is preliminary data.</text>
</comment>
<keyword evidence="19" id="KW-1185">Reference proteome</keyword>
<dbReference type="GO" id="GO:0061710">
    <property type="term" value="F:L-threonylcarbamoyladenylate synthase"/>
    <property type="evidence" value="ECO:0007669"/>
    <property type="project" value="UniProtKB-EC"/>
</dbReference>
<reference evidence="18 19" key="1">
    <citation type="submission" date="2018-03" db="EMBL/GenBank/DDBJ databases">
        <title>Draft genome sequence of Rohu Carp (Labeo rohita).</title>
        <authorList>
            <person name="Das P."/>
            <person name="Kushwaha B."/>
            <person name="Joshi C.G."/>
            <person name="Kumar D."/>
            <person name="Nagpure N.S."/>
            <person name="Sahoo L."/>
            <person name="Das S.P."/>
            <person name="Bit A."/>
            <person name="Patnaik S."/>
            <person name="Meher P.K."/>
            <person name="Jayasankar P."/>
            <person name="Koringa P.G."/>
            <person name="Patel N.V."/>
            <person name="Hinsu A.T."/>
            <person name="Kumar R."/>
            <person name="Pandey M."/>
            <person name="Agarwal S."/>
            <person name="Srivastava S."/>
            <person name="Singh M."/>
            <person name="Iquebal M.A."/>
            <person name="Jaiswal S."/>
            <person name="Angadi U.B."/>
            <person name="Kumar N."/>
            <person name="Raza M."/>
            <person name="Shah T.M."/>
            <person name="Rai A."/>
            <person name="Jena J.K."/>
        </authorList>
    </citation>
    <scope>NUCLEOTIDE SEQUENCE [LARGE SCALE GENOMIC DNA]</scope>
    <source>
        <strain evidence="18">DASCIFA01</strain>
        <tissue evidence="18">Testis</tissue>
    </source>
</reference>
<dbReference type="InterPro" id="IPR017945">
    <property type="entry name" value="DHBP_synth_RibB-like_a/b_dom"/>
</dbReference>
<evidence type="ECO:0000256" key="16">
    <source>
        <dbReference type="SAM" id="MobiDB-lite"/>
    </source>
</evidence>
<dbReference type="NCBIfam" id="TIGR00057">
    <property type="entry name" value="L-threonylcarbamoyladenylate synthase"/>
    <property type="match status" value="1"/>
</dbReference>
<evidence type="ECO:0000256" key="1">
    <source>
        <dbReference type="ARBA" id="ARBA00004173"/>
    </source>
</evidence>
<evidence type="ECO:0000256" key="14">
    <source>
        <dbReference type="ARBA" id="ARBA00058524"/>
    </source>
</evidence>
<feature type="region of interest" description="Disordered" evidence="16">
    <location>
        <begin position="269"/>
        <end position="316"/>
    </location>
</feature>
<evidence type="ECO:0000259" key="17">
    <source>
        <dbReference type="PROSITE" id="PS51163"/>
    </source>
</evidence>
<dbReference type="Proteomes" id="UP000290572">
    <property type="component" value="Unassembled WGS sequence"/>
</dbReference>
<evidence type="ECO:0000256" key="12">
    <source>
        <dbReference type="ARBA" id="ARBA00023136"/>
    </source>
</evidence>
<dbReference type="SUPFAM" id="SSF55821">
    <property type="entry name" value="YrdC/RibB"/>
    <property type="match status" value="1"/>
</dbReference>
<evidence type="ECO:0000313" key="19">
    <source>
        <dbReference type="Proteomes" id="UP000290572"/>
    </source>
</evidence>
<evidence type="ECO:0000256" key="6">
    <source>
        <dbReference type="ARBA" id="ARBA00015492"/>
    </source>
</evidence>
<evidence type="ECO:0000256" key="13">
    <source>
        <dbReference type="ARBA" id="ARBA00048366"/>
    </source>
</evidence>
<name>A0A498M1X5_LABRO</name>
<comment type="subcellular location">
    <subcellularLocation>
        <location evidence="2">Cell membrane</location>
        <topology evidence="2">Peripheral membrane protein</topology>
    </subcellularLocation>
    <subcellularLocation>
        <location evidence="3">Cytoplasm</location>
    </subcellularLocation>
    <subcellularLocation>
        <location evidence="1">Mitochondrion</location>
    </subcellularLocation>
</comment>
<protein>
    <recommendedName>
        <fullName evidence="6">Threonylcarbamoyl-AMP synthase</fullName>
        <ecNumber evidence="5">2.7.7.87</ecNumber>
    </recommendedName>
</protein>
<dbReference type="GO" id="GO:0000049">
    <property type="term" value="F:tRNA binding"/>
    <property type="evidence" value="ECO:0007669"/>
    <property type="project" value="TreeGrafter"/>
</dbReference>
<organism evidence="18 19">
    <name type="scientific">Labeo rohita</name>
    <name type="common">Indian major carp</name>
    <name type="synonym">Cyprinus rohita</name>
    <dbReference type="NCBI Taxonomy" id="84645"/>
    <lineage>
        <taxon>Eukaryota</taxon>
        <taxon>Metazoa</taxon>
        <taxon>Chordata</taxon>
        <taxon>Craniata</taxon>
        <taxon>Vertebrata</taxon>
        <taxon>Euteleostomi</taxon>
        <taxon>Actinopterygii</taxon>
        <taxon>Neopterygii</taxon>
        <taxon>Teleostei</taxon>
        <taxon>Ostariophysi</taxon>
        <taxon>Cypriniformes</taxon>
        <taxon>Cyprinidae</taxon>
        <taxon>Labeoninae</taxon>
        <taxon>Labeonini</taxon>
        <taxon>Labeo</taxon>
    </lineage>
</organism>
<keyword evidence="9" id="KW-0808">Transferase</keyword>
<keyword evidence="8" id="KW-0963">Cytoplasm</keyword>
<dbReference type="EC" id="2.7.7.87" evidence="5"/>
<accession>A0A498M1X5</accession>
<evidence type="ECO:0000256" key="8">
    <source>
        <dbReference type="ARBA" id="ARBA00022490"/>
    </source>
</evidence>
<dbReference type="PROSITE" id="PS51163">
    <property type="entry name" value="YRDC"/>
    <property type="match status" value="1"/>
</dbReference>
<evidence type="ECO:0000313" key="18">
    <source>
        <dbReference type="EMBL" id="RXN11665.1"/>
    </source>
</evidence>
<sequence length="316" mass="34347">MCKELKTRVLRLSAQNSDDLTSQPQEWTEILNATVKALKAGQVVAVPTDTIYGLACVAQNSAAVKRVYNIKGRNGDKPLAICVGEIQDIYRYCKVSVKEELLRDLLPGPVTLVLERSSTLNGDLNPFTKLIGVRIPDHPFMRRLCQMCGEPLALTSANVSSQTSTVAANEFEDLWPSLAVVVDGGPIGDKSRLGSTVVDLSVCGRYRIIRPGCALSATVQALIPAAMKFSIELSEGAIGTIHSEICMDDQIAMKFPSKKDKCVKFEELQGHSSEDEETYGASDVETKSDSDVPEAPFPADDTPKVLDKGLSSRWKN</sequence>
<keyword evidence="10" id="KW-0809">Transit peptide</keyword>
<dbReference type="GO" id="GO:0005886">
    <property type="term" value="C:plasma membrane"/>
    <property type="evidence" value="ECO:0007669"/>
    <property type="project" value="UniProtKB-SubCell"/>
</dbReference>
<dbReference type="GO" id="GO:0006450">
    <property type="term" value="P:regulation of translational fidelity"/>
    <property type="evidence" value="ECO:0007669"/>
    <property type="project" value="TreeGrafter"/>
</dbReference>
<dbReference type="PANTHER" id="PTHR17490">
    <property type="entry name" value="SUA5"/>
    <property type="match status" value="1"/>
</dbReference>
<dbReference type="InterPro" id="IPR006070">
    <property type="entry name" value="Sua5-like_dom"/>
</dbReference>
<feature type="domain" description="YrdC-like" evidence="17">
    <location>
        <begin position="28"/>
        <end position="214"/>
    </location>
</feature>
<evidence type="ECO:0000256" key="10">
    <source>
        <dbReference type="ARBA" id="ARBA00022946"/>
    </source>
</evidence>
<dbReference type="GO" id="GO:0005739">
    <property type="term" value="C:mitochondrion"/>
    <property type="evidence" value="ECO:0007669"/>
    <property type="project" value="UniProtKB-SubCell"/>
</dbReference>
<evidence type="ECO:0000256" key="11">
    <source>
        <dbReference type="ARBA" id="ARBA00023128"/>
    </source>
</evidence>
<evidence type="ECO:0000256" key="3">
    <source>
        <dbReference type="ARBA" id="ARBA00004496"/>
    </source>
</evidence>
<dbReference type="Pfam" id="PF01300">
    <property type="entry name" value="Sua5_yciO_yrdC"/>
    <property type="match status" value="1"/>
</dbReference>
<evidence type="ECO:0000256" key="5">
    <source>
        <dbReference type="ARBA" id="ARBA00012584"/>
    </source>
</evidence>
<keyword evidence="7" id="KW-1003">Cell membrane</keyword>
<dbReference type="GO" id="GO:0003725">
    <property type="term" value="F:double-stranded RNA binding"/>
    <property type="evidence" value="ECO:0007669"/>
    <property type="project" value="InterPro"/>
</dbReference>